<dbReference type="STRING" id="991905.SL003B_3089"/>
<dbReference type="Pfam" id="PF01266">
    <property type="entry name" value="DAO"/>
    <property type="match status" value="1"/>
</dbReference>
<evidence type="ECO:0000313" key="7">
    <source>
        <dbReference type="Proteomes" id="UP000008130"/>
    </source>
</evidence>
<dbReference type="Proteomes" id="UP000008130">
    <property type="component" value="Chromosome"/>
</dbReference>
<accession>F2IWT5</accession>
<dbReference type="Gene3D" id="3.50.50.60">
    <property type="entry name" value="FAD/NAD(P)-binding domain"/>
    <property type="match status" value="1"/>
</dbReference>
<dbReference type="PANTHER" id="PTHR13847:SF286">
    <property type="entry name" value="D-AMINO ACID DEHYDROGENASE"/>
    <property type="match status" value="1"/>
</dbReference>
<keyword evidence="4" id="KW-0560">Oxidoreductase</keyword>
<dbReference type="Gene3D" id="3.30.9.10">
    <property type="entry name" value="D-Amino Acid Oxidase, subunit A, domain 2"/>
    <property type="match status" value="1"/>
</dbReference>
<dbReference type="GO" id="GO:0016491">
    <property type="term" value="F:oxidoreductase activity"/>
    <property type="evidence" value="ECO:0007669"/>
    <property type="project" value="UniProtKB-KW"/>
</dbReference>
<evidence type="ECO:0000259" key="5">
    <source>
        <dbReference type="Pfam" id="PF01266"/>
    </source>
</evidence>
<dbReference type="GO" id="GO:0005737">
    <property type="term" value="C:cytoplasm"/>
    <property type="evidence" value="ECO:0007669"/>
    <property type="project" value="TreeGrafter"/>
</dbReference>
<keyword evidence="3" id="KW-0285">Flavoprotein</keyword>
<dbReference type="PATRIC" id="fig|991905.3.peg.3173"/>
<sequence>MSYDVAVVGAGIVGLAHALAAARKGRKVVVIDRDTQANGASIRNFGFVTVTGQEAGDCWRLARRSREIWGEVAPAAGIEILQRGLVVTARRPESEAVIDAFLKTEMGAECRRLTLDEAQETIPALRRDALSGVLHSPHEVRVESRTAIPRLAAWLAEAHGVAFRWSTSVTRVATPRVETSAGVLEAETVIVCPGDDFVSLFPDRIAPYRATRCKLQMMRVRPAAPVAFAAPVMSDLGLARYKGYADLPEAAALKARLDSDQAEHRANGVHLIVVQSADGSLVVGDSHHYDTTPDPFAPVAVRDLILDEMDQVLDLPGRTIEEHWVGTYASAADRWRFTDAPDAATRIVVVTAGCGASTAFGIGEETVSGLFG</sequence>
<keyword evidence="7" id="KW-1185">Reference proteome</keyword>
<dbReference type="eggNOG" id="COG0665">
    <property type="taxonomic scope" value="Bacteria"/>
</dbReference>
<dbReference type="OrthoDB" id="9799943at2"/>
<dbReference type="PANTHER" id="PTHR13847">
    <property type="entry name" value="SARCOSINE DEHYDROGENASE-RELATED"/>
    <property type="match status" value="1"/>
</dbReference>
<feature type="domain" description="FAD dependent oxidoreductase" evidence="5">
    <location>
        <begin position="4"/>
        <end position="366"/>
    </location>
</feature>
<gene>
    <name evidence="6" type="ordered locus">SL003B_3089</name>
</gene>
<dbReference type="InterPro" id="IPR017741">
    <property type="entry name" value="FAD-dependent_OxRdtase_HpnW"/>
</dbReference>
<proteinExistence type="inferred from homology"/>
<dbReference type="AlphaFoldDB" id="F2IWT5"/>
<dbReference type="RefSeq" id="WP_013653823.1">
    <property type="nucleotide sequence ID" value="NC_015259.1"/>
</dbReference>
<dbReference type="HOGENOM" id="CLU_060691_2_1_5"/>
<dbReference type="EMBL" id="CP002568">
    <property type="protein sequence ID" value="ADZ71512.1"/>
    <property type="molecule type" value="Genomic_DNA"/>
</dbReference>
<evidence type="ECO:0000256" key="2">
    <source>
        <dbReference type="ARBA" id="ARBA00009410"/>
    </source>
</evidence>
<comment type="similarity">
    <text evidence="2">Belongs to the DadA oxidoreductase family.</text>
</comment>
<evidence type="ECO:0000256" key="3">
    <source>
        <dbReference type="ARBA" id="ARBA00022630"/>
    </source>
</evidence>
<dbReference type="SUPFAM" id="SSF51905">
    <property type="entry name" value="FAD/NAD(P)-binding domain"/>
    <property type="match status" value="1"/>
</dbReference>
<evidence type="ECO:0000313" key="6">
    <source>
        <dbReference type="EMBL" id="ADZ71512.1"/>
    </source>
</evidence>
<evidence type="ECO:0000256" key="4">
    <source>
        <dbReference type="ARBA" id="ARBA00023002"/>
    </source>
</evidence>
<dbReference type="KEGG" id="pgv:SL003B_3089"/>
<name>F2IWT5_POLGS</name>
<protein>
    <submittedName>
        <fullName evidence="6">FAD dependent oxidoreductase TIGR03364</fullName>
    </submittedName>
</protein>
<organism evidence="6 7">
    <name type="scientific">Polymorphum gilvum (strain LMG 25793 / CGMCC 1.9160 / SL003B-26A1)</name>
    <dbReference type="NCBI Taxonomy" id="991905"/>
    <lineage>
        <taxon>Bacteria</taxon>
        <taxon>Pseudomonadati</taxon>
        <taxon>Pseudomonadota</taxon>
        <taxon>Alphaproteobacteria</taxon>
        <taxon>Rhodobacterales</taxon>
        <taxon>Paracoccaceae</taxon>
        <taxon>Polymorphum</taxon>
    </lineage>
</organism>
<dbReference type="InterPro" id="IPR036188">
    <property type="entry name" value="FAD/NAD-bd_sf"/>
</dbReference>
<evidence type="ECO:0000256" key="1">
    <source>
        <dbReference type="ARBA" id="ARBA00001974"/>
    </source>
</evidence>
<dbReference type="InterPro" id="IPR006076">
    <property type="entry name" value="FAD-dep_OxRdtase"/>
</dbReference>
<dbReference type="NCBIfam" id="TIGR03364">
    <property type="entry name" value="HpnW_proposed"/>
    <property type="match status" value="1"/>
</dbReference>
<comment type="cofactor">
    <cofactor evidence="1">
        <name>FAD</name>
        <dbReference type="ChEBI" id="CHEBI:57692"/>
    </cofactor>
</comment>
<reference evidence="6 7" key="1">
    <citation type="journal article" date="2011" name="J. Bacteriol.">
        <title>Complete genome sequence of Polymorphum gilvum SL003B-26A1T, a crude oil-degrading bacterium from oil-polluted saline soil.</title>
        <authorList>
            <person name="Li S.G."/>
            <person name="Tang Y.Q."/>
            <person name="Nie Y."/>
            <person name="Cai M."/>
            <person name="Wu X.L."/>
        </authorList>
    </citation>
    <scope>NUCLEOTIDE SEQUENCE [LARGE SCALE GENOMIC DNA]</scope>
    <source>
        <strain evidence="7">LMG 25793 / CGMCC 1.9160 / SL003B-26A1</strain>
    </source>
</reference>